<dbReference type="SUPFAM" id="SSF56281">
    <property type="entry name" value="Metallo-hydrolase/oxidoreductase"/>
    <property type="match status" value="1"/>
</dbReference>
<dbReference type="Proteomes" id="UP000649604">
    <property type="component" value="Unassembled WGS sequence"/>
</dbReference>
<evidence type="ECO:0000313" key="8">
    <source>
        <dbReference type="Proteomes" id="UP000649604"/>
    </source>
</evidence>
<dbReference type="PANTHER" id="PTHR42978:SF7">
    <property type="entry name" value="METALLO-HYDROLASE RV2300C-RELATED"/>
    <property type="match status" value="1"/>
</dbReference>
<dbReference type="Pfam" id="PF00753">
    <property type="entry name" value="Lactamase_B"/>
    <property type="match status" value="1"/>
</dbReference>
<dbReference type="InterPro" id="IPR051013">
    <property type="entry name" value="MBL_superfamily_lactonases"/>
</dbReference>
<comment type="cofactor">
    <cofactor evidence="1">
        <name>Zn(2+)</name>
        <dbReference type="ChEBI" id="CHEBI:29105"/>
    </cofactor>
</comment>
<keyword evidence="4" id="KW-0378">Hydrolase</keyword>
<dbReference type="GO" id="GO:0046872">
    <property type="term" value="F:metal ion binding"/>
    <property type="evidence" value="ECO:0007669"/>
    <property type="project" value="UniProtKB-KW"/>
</dbReference>
<evidence type="ECO:0000313" key="7">
    <source>
        <dbReference type="EMBL" id="MBD3325109.1"/>
    </source>
</evidence>
<evidence type="ECO:0000256" key="1">
    <source>
        <dbReference type="ARBA" id="ARBA00001947"/>
    </source>
</evidence>
<dbReference type="InterPro" id="IPR001279">
    <property type="entry name" value="Metallo-B-lactamas"/>
</dbReference>
<evidence type="ECO:0000256" key="5">
    <source>
        <dbReference type="ARBA" id="ARBA00022833"/>
    </source>
</evidence>
<comment type="caution">
    <text evidence="7">The sequence shown here is derived from an EMBL/GenBank/DDBJ whole genome shotgun (WGS) entry which is preliminary data.</text>
</comment>
<name>A0A9D5Q5R7_9BACT</name>
<evidence type="ECO:0000256" key="2">
    <source>
        <dbReference type="ARBA" id="ARBA00007749"/>
    </source>
</evidence>
<evidence type="ECO:0000259" key="6">
    <source>
        <dbReference type="SMART" id="SM00849"/>
    </source>
</evidence>
<dbReference type="EMBL" id="WJJP01000357">
    <property type="protein sequence ID" value="MBD3325109.1"/>
    <property type="molecule type" value="Genomic_DNA"/>
</dbReference>
<dbReference type="CDD" id="cd07729">
    <property type="entry name" value="AHL_lactonase_MBL-fold"/>
    <property type="match status" value="1"/>
</dbReference>
<accession>A0A9D5Q5R7</accession>
<dbReference type="Gene3D" id="3.60.15.10">
    <property type="entry name" value="Ribonuclease Z/Hydroxyacylglutathione hydrolase-like"/>
    <property type="match status" value="1"/>
</dbReference>
<dbReference type="GO" id="GO:0016787">
    <property type="term" value="F:hydrolase activity"/>
    <property type="evidence" value="ECO:0007669"/>
    <property type="project" value="UniProtKB-KW"/>
</dbReference>
<dbReference type="PANTHER" id="PTHR42978">
    <property type="entry name" value="QUORUM-QUENCHING LACTONASE YTNP-RELATED-RELATED"/>
    <property type="match status" value="1"/>
</dbReference>
<reference evidence="7" key="1">
    <citation type="submission" date="2019-11" db="EMBL/GenBank/DDBJ databases">
        <title>Microbial mats filling the niche in hypersaline microbial mats.</title>
        <authorList>
            <person name="Wong H.L."/>
            <person name="Macleod F.I."/>
            <person name="White R.A. III"/>
            <person name="Burns B.P."/>
        </authorList>
    </citation>
    <scope>NUCLEOTIDE SEQUENCE</scope>
    <source>
        <strain evidence="7">Rbin_158</strain>
    </source>
</reference>
<comment type="similarity">
    <text evidence="2">Belongs to the metallo-beta-lactamase superfamily.</text>
</comment>
<evidence type="ECO:0000256" key="4">
    <source>
        <dbReference type="ARBA" id="ARBA00022801"/>
    </source>
</evidence>
<evidence type="ECO:0000256" key="3">
    <source>
        <dbReference type="ARBA" id="ARBA00022723"/>
    </source>
</evidence>
<dbReference type="AlphaFoldDB" id="A0A9D5Q5R7"/>
<gene>
    <name evidence="7" type="ORF">GF339_11030</name>
</gene>
<sequence length="246" mass="27488">MAVWRIKPIHVGDVYGDFSFNVAYTDMGHKWWVPVYVWFLTNGEQKVLIDTGFGDPDEANRLQSLFEVRTPGPLAEILREKACSPEEIDIVIFTHLHWDHCGSTDLFTNAELFVQREEARFAVAPPDFCGVAFNSPAIGRTPSWLGHPLSLLDGDAQILENLSVITTPGHTPGHQSILVQTADKLYGLAGDLFNLYANLKPQGRVKFVPPACLDFLAWYHSARRLHAACDEIIPGHDPAVQEEWIG</sequence>
<dbReference type="InterPro" id="IPR036866">
    <property type="entry name" value="RibonucZ/Hydroxyglut_hydro"/>
</dbReference>
<organism evidence="7 8">
    <name type="scientific">candidate division KSB3 bacterium</name>
    <dbReference type="NCBI Taxonomy" id="2044937"/>
    <lineage>
        <taxon>Bacteria</taxon>
        <taxon>candidate division KSB3</taxon>
    </lineage>
</organism>
<proteinExistence type="inferred from homology"/>
<keyword evidence="5" id="KW-0862">Zinc</keyword>
<protein>
    <submittedName>
        <fullName evidence="7">MBL fold metallo-hydrolase</fullName>
    </submittedName>
</protein>
<feature type="domain" description="Metallo-beta-lactamase" evidence="6">
    <location>
        <begin position="34"/>
        <end position="236"/>
    </location>
</feature>
<keyword evidence="3" id="KW-0479">Metal-binding</keyword>
<dbReference type="SMART" id="SM00849">
    <property type="entry name" value="Lactamase_B"/>
    <property type="match status" value="1"/>
</dbReference>